<dbReference type="RefSeq" id="WP_307223308.1">
    <property type="nucleotide sequence ID" value="NZ_CP116940.1"/>
</dbReference>
<sequence>MSKKILAITFVIMLAAIVSVSAEGRWQKVINTDEYRYYFDTLTISYGRTAPENKRDEIKPDKNIIDFYAQKVYWNPQNTAAILEELDSGIDWSQVSYSVAEYRYDIKNKKIYQGNISFFDANSMIIGTITRSTWQKIIKGSDDEKIYDYIAEYAKKHDRELKRRS</sequence>
<evidence type="ECO:0000313" key="1">
    <source>
        <dbReference type="EMBL" id="MDQ0203291.1"/>
    </source>
</evidence>
<accession>A0ABT9Y6G0</accession>
<name>A0ABT9Y6G0_9FIRM</name>
<dbReference type="EMBL" id="JAUSUE010000005">
    <property type="protein sequence ID" value="MDQ0203291.1"/>
    <property type="molecule type" value="Genomic_DNA"/>
</dbReference>
<keyword evidence="2" id="KW-1185">Reference proteome</keyword>
<evidence type="ECO:0000313" key="2">
    <source>
        <dbReference type="Proteomes" id="UP001239167"/>
    </source>
</evidence>
<organism evidence="1 2">
    <name type="scientific">Pectinatus haikarae</name>
    <dbReference type="NCBI Taxonomy" id="349096"/>
    <lineage>
        <taxon>Bacteria</taxon>
        <taxon>Bacillati</taxon>
        <taxon>Bacillota</taxon>
        <taxon>Negativicutes</taxon>
        <taxon>Selenomonadales</taxon>
        <taxon>Selenomonadaceae</taxon>
        <taxon>Pectinatus</taxon>
    </lineage>
</organism>
<gene>
    <name evidence="1" type="ORF">J2S01_001007</name>
</gene>
<reference evidence="1 2" key="1">
    <citation type="submission" date="2023-07" db="EMBL/GenBank/DDBJ databases">
        <title>Genomic Encyclopedia of Type Strains, Phase IV (KMG-IV): sequencing the most valuable type-strain genomes for metagenomic binning, comparative biology and taxonomic classification.</title>
        <authorList>
            <person name="Goeker M."/>
        </authorList>
    </citation>
    <scope>NUCLEOTIDE SEQUENCE [LARGE SCALE GENOMIC DNA]</scope>
    <source>
        <strain evidence="1 2">DSM 16980</strain>
    </source>
</reference>
<comment type="caution">
    <text evidence="1">The sequence shown here is derived from an EMBL/GenBank/DDBJ whole genome shotgun (WGS) entry which is preliminary data.</text>
</comment>
<dbReference type="Proteomes" id="UP001239167">
    <property type="component" value="Unassembled WGS sequence"/>
</dbReference>
<proteinExistence type="predicted"/>
<protein>
    <submittedName>
        <fullName evidence="1">Uncharacterized protein</fullName>
    </submittedName>
</protein>